<evidence type="ECO:0000313" key="1">
    <source>
        <dbReference type="EMBL" id="KAE9382941.1"/>
    </source>
</evidence>
<protein>
    <submittedName>
        <fullName evidence="1">Uncharacterized protein</fullName>
    </submittedName>
</protein>
<dbReference type="Proteomes" id="UP000799118">
    <property type="component" value="Unassembled WGS sequence"/>
</dbReference>
<gene>
    <name evidence="1" type="ORF">BT96DRAFT_1009839</name>
</gene>
<sequence length="371" mass="42418">MLGLNASGLLSGPISWIQKTFAPLLEKIRAELVQGTKKAGSTNILSEQCQNEVLKIWKEIEAARNAINEQPEQCFPAWLIQEMSSMKQEDHYYEAHVDEVINNILQQIFPTEFHFSVAPQARHLEASLWQLREDSLLAADNTERSLSRLSDDSQAVYSEENSMVFFDPQVASTPPKVHPASYSTSSVPPVHLALKGLMPATADRRIHQEKTVPHKEDRLGRMVPMDKQQTHTLIPDFHVYKISANGKRKPLLVVEDKLHADPEQQLRRYLTSILPLSKGALGLGVRCTKDSSGLEFMLLKGDDSQPDQMLPILSASKELWHRWDSRIIFRRAFRIGRTELLWRGGPKIRERNIQELFDPTQLHWWCCFRAV</sequence>
<keyword evidence="2" id="KW-1185">Reference proteome</keyword>
<dbReference type="EMBL" id="ML770834">
    <property type="protein sequence ID" value="KAE9382941.1"/>
    <property type="molecule type" value="Genomic_DNA"/>
</dbReference>
<evidence type="ECO:0000313" key="2">
    <source>
        <dbReference type="Proteomes" id="UP000799118"/>
    </source>
</evidence>
<organism evidence="1 2">
    <name type="scientific">Gymnopus androsaceus JB14</name>
    <dbReference type="NCBI Taxonomy" id="1447944"/>
    <lineage>
        <taxon>Eukaryota</taxon>
        <taxon>Fungi</taxon>
        <taxon>Dikarya</taxon>
        <taxon>Basidiomycota</taxon>
        <taxon>Agaricomycotina</taxon>
        <taxon>Agaricomycetes</taxon>
        <taxon>Agaricomycetidae</taxon>
        <taxon>Agaricales</taxon>
        <taxon>Marasmiineae</taxon>
        <taxon>Omphalotaceae</taxon>
        <taxon>Gymnopus</taxon>
    </lineage>
</organism>
<proteinExistence type="predicted"/>
<name>A0A6A4GBS5_9AGAR</name>
<accession>A0A6A4GBS5</accession>
<reference evidence="1" key="1">
    <citation type="journal article" date="2019" name="Environ. Microbiol.">
        <title>Fungal ecological strategies reflected in gene transcription - a case study of two litter decomposers.</title>
        <authorList>
            <person name="Barbi F."/>
            <person name="Kohler A."/>
            <person name="Barry K."/>
            <person name="Baskaran P."/>
            <person name="Daum C."/>
            <person name="Fauchery L."/>
            <person name="Ihrmark K."/>
            <person name="Kuo A."/>
            <person name="LaButti K."/>
            <person name="Lipzen A."/>
            <person name="Morin E."/>
            <person name="Grigoriev I.V."/>
            <person name="Henrissat B."/>
            <person name="Lindahl B."/>
            <person name="Martin F."/>
        </authorList>
    </citation>
    <scope>NUCLEOTIDE SEQUENCE</scope>
    <source>
        <strain evidence="1">JB14</strain>
    </source>
</reference>
<dbReference type="AlphaFoldDB" id="A0A6A4GBS5"/>
<dbReference type="OrthoDB" id="10591487at2759"/>